<reference evidence="12" key="1">
    <citation type="submission" date="2023-03" db="EMBL/GenBank/DDBJ databases">
        <title>Electrophorus voltai genome.</title>
        <authorList>
            <person name="Bian C."/>
        </authorList>
    </citation>
    <scope>NUCLEOTIDE SEQUENCE</scope>
    <source>
        <strain evidence="12">CB-2022</strain>
        <tissue evidence="12">Muscle</tissue>
    </source>
</reference>
<name>A0AAD9DXX3_9TELE</name>
<feature type="domain" description="Ephrin RBD" evidence="11">
    <location>
        <begin position="515"/>
        <end position="645"/>
    </location>
</feature>
<dbReference type="Gene3D" id="2.60.40.420">
    <property type="entry name" value="Cupredoxins - blue copper proteins"/>
    <property type="match status" value="1"/>
</dbReference>
<dbReference type="CDD" id="cd10425">
    <property type="entry name" value="Ephrin-A_Ectodomain"/>
    <property type="match status" value="1"/>
</dbReference>
<dbReference type="GO" id="GO:0007411">
    <property type="term" value="P:axon guidance"/>
    <property type="evidence" value="ECO:0007669"/>
    <property type="project" value="TreeGrafter"/>
</dbReference>
<evidence type="ECO:0000256" key="7">
    <source>
        <dbReference type="ARBA" id="ARBA00023288"/>
    </source>
</evidence>
<dbReference type="EMBL" id="JAROKS010000016">
    <property type="protein sequence ID" value="KAK1795482.1"/>
    <property type="molecule type" value="Genomic_DNA"/>
</dbReference>
<feature type="region of interest" description="Disordered" evidence="10">
    <location>
        <begin position="42"/>
        <end position="69"/>
    </location>
</feature>
<sequence>MLFWRECRGVKDSLHHLRAENCNSSHSSYRMNQAEAVFPRLEPQSFRRRESNNKGKEISSQPPQMSRSRGLWYGAPCLRTLVTTDAGQPKRNRLPCIHMYMHVFVCGNHHHMTAGTAGLDLPFLLIQRACTPPYHNHLPVSEAPPPASPSEGATARRTVIAQYCWDSEKKHVENRKDFSPLLVSPAPGQPCSWSALLLVTPAPGQPTPGHPHSWSARSWSTLLLVSPLLVSPLLVSPAPGQPRSWSALLLVTPLLVSPAPGQPAPDQPCSWSALLLVTLLLVSPAPGQPAPGQPAPGQPCSWSAPLLVSPAPGHPAPGQPRSWSARSWSALLLVSPAPGHPAPGQPCSWSPRSWSALLLVTLLLVSPTPGQPAPGQPHSWSPVSTEVSSSPSRSHRKKLLADRTLTQRHTYEQDLKSPAVGDQTGTGRPEFSTFTEEVAGDGRKLHVSTVADTSSSDVEMQAFTLHCVRIGMLTRPDIPDCVGWGLMEEPNVWSFMSLYNASKLVCVSVCVCVRLIFSITSTQFTMAHLRREGYTLQVHVNDYLDIYCPHYNSTQRGVAEQYVLYMVSYRGYRTCDPQLGFKRWECNRPHAPHAPIKFSEKFQRYSAFSLGYEFHVGHEYYYISTPTHHHGRSCLRLRVYVCCSPGTVLDSIHYTHPIHVTYTAADVDDGAEPTEPDYTLRPNINIDDLDDYDNPEAPKLEKSISGRSPSRDRLLLTVATLFLIALSIS</sequence>
<dbReference type="SUPFAM" id="SSF49503">
    <property type="entry name" value="Cupredoxins"/>
    <property type="match status" value="1"/>
</dbReference>
<evidence type="ECO:0000256" key="1">
    <source>
        <dbReference type="ARBA" id="ARBA00004589"/>
    </source>
</evidence>
<dbReference type="Pfam" id="PF00812">
    <property type="entry name" value="Ephrin"/>
    <property type="match status" value="1"/>
</dbReference>
<dbReference type="InterPro" id="IPR008972">
    <property type="entry name" value="Cupredoxin"/>
</dbReference>
<protein>
    <recommendedName>
        <fullName evidence="11">Ephrin RBD domain-containing protein</fullName>
    </recommendedName>
</protein>
<accession>A0AAD9DXX3</accession>
<keyword evidence="2" id="KW-0336">GPI-anchor</keyword>
<comment type="similarity">
    <text evidence="8 9">Belongs to the ephrin family.</text>
</comment>
<keyword evidence="13" id="KW-1185">Reference proteome</keyword>
<dbReference type="PANTHER" id="PTHR11304">
    <property type="entry name" value="EPHRIN"/>
    <property type="match status" value="1"/>
</dbReference>
<feature type="region of interest" description="Disordered" evidence="10">
    <location>
        <begin position="369"/>
        <end position="398"/>
    </location>
</feature>
<feature type="compositionally biased region" description="Basic and acidic residues" evidence="10">
    <location>
        <begin position="45"/>
        <end position="57"/>
    </location>
</feature>
<dbReference type="AlphaFoldDB" id="A0AAD9DXX3"/>
<evidence type="ECO:0000256" key="8">
    <source>
        <dbReference type="PROSITE-ProRule" id="PRU00884"/>
    </source>
</evidence>
<organism evidence="12 13">
    <name type="scientific">Electrophorus voltai</name>
    <dbReference type="NCBI Taxonomy" id="2609070"/>
    <lineage>
        <taxon>Eukaryota</taxon>
        <taxon>Metazoa</taxon>
        <taxon>Chordata</taxon>
        <taxon>Craniata</taxon>
        <taxon>Vertebrata</taxon>
        <taxon>Euteleostomi</taxon>
        <taxon>Actinopterygii</taxon>
        <taxon>Neopterygii</taxon>
        <taxon>Teleostei</taxon>
        <taxon>Ostariophysi</taxon>
        <taxon>Gymnotiformes</taxon>
        <taxon>Gymnotoidei</taxon>
        <taxon>Gymnotidae</taxon>
        <taxon>Electrophorus</taxon>
    </lineage>
</organism>
<keyword evidence="7" id="KW-0449">Lipoprotein</keyword>
<dbReference type="PROSITE" id="PS51551">
    <property type="entry name" value="EPHRIN_RBD_2"/>
    <property type="match status" value="1"/>
</dbReference>
<evidence type="ECO:0000256" key="6">
    <source>
        <dbReference type="ARBA" id="ARBA00023180"/>
    </source>
</evidence>
<dbReference type="Proteomes" id="UP001239994">
    <property type="component" value="Unassembled WGS sequence"/>
</dbReference>
<keyword evidence="6" id="KW-0325">Glycoprotein</keyword>
<keyword evidence="3" id="KW-0732">Signal</keyword>
<keyword evidence="4 9" id="KW-0472">Membrane</keyword>
<evidence type="ECO:0000256" key="10">
    <source>
        <dbReference type="SAM" id="MobiDB-lite"/>
    </source>
</evidence>
<evidence type="ECO:0000256" key="5">
    <source>
        <dbReference type="ARBA" id="ARBA00023157"/>
    </source>
</evidence>
<proteinExistence type="inferred from homology"/>
<feature type="compositionally biased region" description="Polar residues" evidence="10">
    <location>
        <begin position="58"/>
        <end position="67"/>
    </location>
</feature>
<dbReference type="GO" id="GO:0005886">
    <property type="term" value="C:plasma membrane"/>
    <property type="evidence" value="ECO:0007669"/>
    <property type="project" value="TreeGrafter"/>
</dbReference>
<dbReference type="PRINTS" id="PR01347">
    <property type="entry name" value="EPHRIN"/>
</dbReference>
<dbReference type="InterPro" id="IPR031328">
    <property type="entry name" value="Ephrin"/>
</dbReference>
<dbReference type="GO" id="GO:0046875">
    <property type="term" value="F:ephrin receptor binding"/>
    <property type="evidence" value="ECO:0007669"/>
    <property type="project" value="InterPro"/>
</dbReference>
<dbReference type="GO" id="GO:0048013">
    <property type="term" value="P:ephrin receptor signaling pathway"/>
    <property type="evidence" value="ECO:0007669"/>
    <property type="project" value="InterPro"/>
</dbReference>
<comment type="subcellular location">
    <subcellularLocation>
        <location evidence="1">Membrane</location>
        <topology evidence="1">Lipid-anchor</topology>
        <topology evidence="1">GPI-anchor</topology>
    </subcellularLocation>
</comment>
<evidence type="ECO:0000256" key="2">
    <source>
        <dbReference type="ARBA" id="ARBA00022622"/>
    </source>
</evidence>
<evidence type="ECO:0000313" key="13">
    <source>
        <dbReference type="Proteomes" id="UP001239994"/>
    </source>
</evidence>
<dbReference type="InterPro" id="IPR034252">
    <property type="entry name" value="Ephrin-A_Ecto"/>
</dbReference>
<evidence type="ECO:0000259" key="11">
    <source>
        <dbReference type="PROSITE" id="PS51551"/>
    </source>
</evidence>
<evidence type="ECO:0000256" key="9">
    <source>
        <dbReference type="RuleBase" id="RU004375"/>
    </source>
</evidence>
<dbReference type="InterPro" id="IPR001799">
    <property type="entry name" value="Ephrin_RBD"/>
</dbReference>
<dbReference type="PANTHER" id="PTHR11304:SF5">
    <property type="entry name" value="EPHRIN-A3"/>
    <property type="match status" value="1"/>
</dbReference>
<comment type="caution">
    <text evidence="8">Lacks conserved residue(s) required for the propagation of feature annotation.</text>
</comment>
<dbReference type="GO" id="GO:0098552">
    <property type="term" value="C:side of membrane"/>
    <property type="evidence" value="ECO:0007669"/>
    <property type="project" value="UniProtKB-KW"/>
</dbReference>
<dbReference type="PROSITE" id="PS01299">
    <property type="entry name" value="EPHRIN_RBD_1"/>
    <property type="match status" value="1"/>
</dbReference>
<dbReference type="InterPro" id="IPR019765">
    <property type="entry name" value="Ephrin_CS"/>
</dbReference>
<comment type="caution">
    <text evidence="12">The sequence shown here is derived from an EMBL/GenBank/DDBJ whole genome shotgun (WGS) entry which is preliminary data.</text>
</comment>
<keyword evidence="5" id="KW-1015">Disulfide bond</keyword>
<gene>
    <name evidence="12" type="ORF">P4O66_010645</name>
</gene>
<feature type="compositionally biased region" description="Low complexity" evidence="10">
    <location>
        <begin position="378"/>
        <end position="392"/>
    </location>
</feature>
<evidence type="ECO:0000256" key="3">
    <source>
        <dbReference type="ARBA" id="ARBA00022729"/>
    </source>
</evidence>
<evidence type="ECO:0000313" key="12">
    <source>
        <dbReference type="EMBL" id="KAK1795482.1"/>
    </source>
</evidence>
<evidence type="ECO:0000256" key="4">
    <source>
        <dbReference type="ARBA" id="ARBA00023136"/>
    </source>
</evidence>